<keyword evidence="1" id="KW-0472">Membrane</keyword>
<keyword evidence="3" id="KW-1185">Reference proteome</keyword>
<organism evidence="2 3">
    <name type="scientific">Antarctobacter heliothermus</name>
    <dbReference type="NCBI Taxonomy" id="74033"/>
    <lineage>
        <taxon>Bacteria</taxon>
        <taxon>Pseudomonadati</taxon>
        <taxon>Pseudomonadota</taxon>
        <taxon>Alphaproteobacteria</taxon>
        <taxon>Rhodobacterales</taxon>
        <taxon>Roseobacteraceae</taxon>
        <taxon>Antarctobacter</taxon>
    </lineage>
</organism>
<dbReference type="AlphaFoldDB" id="A0A222E3G7"/>
<evidence type="ECO:0000313" key="2">
    <source>
        <dbReference type="EMBL" id="ASP20746.1"/>
    </source>
</evidence>
<feature type="transmembrane region" description="Helical" evidence="1">
    <location>
        <begin position="47"/>
        <end position="68"/>
    </location>
</feature>
<sequence length="94" mass="10376">MPPESDDDLRLELARLADEVALLNSHRFVRIHNNVPRLMFFQFLRGLMLGLGTAVGATALVSVAVLVLSHIEFIPILGDLATALIQEIKIEVTE</sequence>
<dbReference type="RefSeq" id="WP_094034770.1">
    <property type="nucleotide sequence ID" value="NZ_CP022540.1"/>
</dbReference>
<dbReference type="EMBL" id="CP022540">
    <property type="protein sequence ID" value="ASP20746.1"/>
    <property type="molecule type" value="Genomic_DNA"/>
</dbReference>
<protein>
    <submittedName>
        <fullName evidence="2">Uncharacterized protein</fullName>
    </submittedName>
</protein>
<accession>A0A222E3G7</accession>
<reference evidence="2 3" key="1">
    <citation type="submission" date="2017-07" db="EMBL/GenBank/DDBJ databases">
        <title>Genome Sequence of Antarctobacter heliothermus Strain SMS3 Isolated from a culture of the Diatom Skeletonema marinoi.</title>
        <authorList>
            <person name="Topel M."/>
            <person name="Pinder M.I.M."/>
            <person name="Johansson O.N."/>
            <person name="Kourtchenko O."/>
            <person name="Godhe A."/>
            <person name="Clarke A.K."/>
        </authorList>
    </citation>
    <scope>NUCLEOTIDE SEQUENCE [LARGE SCALE GENOMIC DNA]</scope>
    <source>
        <strain evidence="2 3">SMS3</strain>
    </source>
</reference>
<name>A0A222E3G7_9RHOB</name>
<proteinExistence type="predicted"/>
<gene>
    <name evidence="2" type="ORF">ANTHELSMS3_02066</name>
</gene>
<dbReference type="Pfam" id="PF18910">
    <property type="entry name" value="DUF5665"/>
    <property type="match status" value="1"/>
</dbReference>
<keyword evidence="1" id="KW-0812">Transmembrane</keyword>
<evidence type="ECO:0000256" key="1">
    <source>
        <dbReference type="SAM" id="Phobius"/>
    </source>
</evidence>
<dbReference type="InterPro" id="IPR043723">
    <property type="entry name" value="DUF5665"/>
</dbReference>
<dbReference type="Proteomes" id="UP000203589">
    <property type="component" value="Chromosome"/>
</dbReference>
<evidence type="ECO:0000313" key="3">
    <source>
        <dbReference type="Proteomes" id="UP000203589"/>
    </source>
</evidence>
<dbReference type="KEGG" id="aht:ANTHELSMS3_02066"/>
<keyword evidence="1" id="KW-1133">Transmembrane helix</keyword>